<dbReference type="AlphaFoldDB" id="A0A6N8IYN7"/>
<evidence type="ECO:0000313" key="3">
    <source>
        <dbReference type="EMBL" id="MVQ31695.1"/>
    </source>
</evidence>
<dbReference type="EMBL" id="WSEL01000009">
    <property type="protein sequence ID" value="MVQ31695.1"/>
    <property type="molecule type" value="Genomic_DNA"/>
</dbReference>
<protein>
    <submittedName>
        <fullName evidence="3">Twin-arginine translocation signal domain-containing protein</fullName>
    </submittedName>
</protein>
<sequence length="323" mass="33810">MNTSRRSFLAFLGAGAAALLTAGPVMAQAYPDKAIRMVVPYAAGGGVDNIARVVAQHLAPRLKQPVVIDNKPGANANIGADLVAKAPPDGYTVLMGATFLAFNRAAMKNLPYDAAKDLVPVARVGRAPTVLVVPATLPVTNVAELVAYLKANADKVSYGAVGSASPPTLLFARQTGTAAVQVLYKGGSAALPDLMAGRLTYMIQTTSEVIPHIASGKLKALAVTSGERFKALPNVPTFKEAGVDGIDWTGWWGMFVPAGTPAAVVQRLSSEMQAVMAMPEVAAAVDKLGVEPAYQPAPEFGVFFRKSVSDHESYARDFKLSTE</sequence>
<dbReference type="PIRSF" id="PIRSF017082">
    <property type="entry name" value="YflP"/>
    <property type="match status" value="1"/>
</dbReference>
<dbReference type="InterPro" id="IPR042100">
    <property type="entry name" value="Bug_dom1"/>
</dbReference>
<dbReference type="InterPro" id="IPR019546">
    <property type="entry name" value="TAT_signal_bac_arc"/>
</dbReference>
<dbReference type="PROSITE" id="PS51318">
    <property type="entry name" value="TAT"/>
    <property type="match status" value="1"/>
</dbReference>
<keyword evidence="2" id="KW-0732">Signal</keyword>
<dbReference type="PANTHER" id="PTHR42928:SF5">
    <property type="entry name" value="BLR1237 PROTEIN"/>
    <property type="match status" value="1"/>
</dbReference>
<dbReference type="Gene3D" id="3.40.190.10">
    <property type="entry name" value="Periplasmic binding protein-like II"/>
    <property type="match status" value="1"/>
</dbReference>
<dbReference type="Proteomes" id="UP000469385">
    <property type="component" value="Unassembled WGS sequence"/>
</dbReference>
<comment type="caution">
    <text evidence="3">The sequence shown here is derived from an EMBL/GenBank/DDBJ whole genome shotgun (WGS) entry which is preliminary data.</text>
</comment>
<dbReference type="SUPFAM" id="SSF53850">
    <property type="entry name" value="Periplasmic binding protein-like II"/>
    <property type="match status" value="1"/>
</dbReference>
<dbReference type="RefSeq" id="WP_157400788.1">
    <property type="nucleotide sequence ID" value="NZ_WSEL01000009.1"/>
</dbReference>
<reference evidence="3 4" key="1">
    <citation type="submission" date="2019-12" db="EMBL/GenBank/DDBJ databases">
        <authorList>
            <person name="Huq M.A."/>
        </authorList>
    </citation>
    <scope>NUCLEOTIDE SEQUENCE [LARGE SCALE GENOMIC DNA]</scope>
    <source>
        <strain evidence="3 4">MAH-25</strain>
    </source>
</reference>
<keyword evidence="4" id="KW-1185">Reference proteome</keyword>
<dbReference type="PANTHER" id="PTHR42928">
    <property type="entry name" value="TRICARBOXYLATE-BINDING PROTEIN"/>
    <property type="match status" value="1"/>
</dbReference>
<dbReference type="CDD" id="cd07012">
    <property type="entry name" value="PBP2_Bug_TTT"/>
    <property type="match status" value="1"/>
</dbReference>
<dbReference type="Gene3D" id="3.40.190.150">
    <property type="entry name" value="Bordetella uptake gene, domain 1"/>
    <property type="match status" value="1"/>
</dbReference>
<feature type="chain" id="PRO_5026904879" evidence="2">
    <location>
        <begin position="28"/>
        <end position="323"/>
    </location>
</feature>
<name>A0A6N8IYN7_9BURK</name>
<dbReference type="NCBIfam" id="TIGR01409">
    <property type="entry name" value="TAT_signal_seq"/>
    <property type="match status" value="1"/>
</dbReference>
<comment type="similarity">
    <text evidence="1">Belongs to the UPF0065 (bug) family.</text>
</comment>
<accession>A0A6N8IYN7</accession>
<evidence type="ECO:0000256" key="2">
    <source>
        <dbReference type="SAM" id="SignalP"/>
    </source>
</evidence>
<gene>
    <name evidence="3" type="ORF">GON04_19715</name>
</gene>
<dbReference type="Pfam" id="PF03401">
    <property type="entry name" value="TctC"/>
    <property type="match status" value="1"/>
</dbReference>
<proteinExistence type="inferred from homology"/>
<dbReference type="InterPro" id="IPR006311">
    <property type="entry name" value="TAT_signal"/>
</dbReference>
<dbReference type="InterPro" id="IPR005064">
    <property type="entry name" value="BUG"/>
</dbReference>
<evidence type="ECO:0000313" key="4">
    <source>
        <dbReference type="Proteomes" id="UP000469385"/>
    </source>
</evidence>
<evidence type="ECO:0000256" key="1">
    <source>
        <dbReference type="ARBA" id="ARBA00006987"/>
    </source>
</evidence>
<organism evidence="3 4">
    <name type="scientific">Ramlibacter pinisoli</name>
    <dbReference type="NCBI Taxonomy" id="2682844"/>
    <lineage>
        <taxon>Bacteria</taxon>
        <taxon>Pseudomonadati</taxon>
        <taxon>Pseudomonadota</taxon>
        <taxon>Betaproteobacteria</taxon>
        <taxon>Burkholderiales</taxon>
        <taxon>Comamonadaceae</taxon>
        <taxon>Ramlibacter</taxon>
    </lineage>
</organism>
<feature type="signal peptide" evidence="2">
    <location>
        <begin position="1"/>
        <end position="27"/>
    </location>
</feature>